<organism evidence="2 3">
    <name type="scientific">Aspergillus sydowii CBS 593.65</name>
    <dbReference type="NCBI Taxonomy" id="1036612"/>
    <lineage>
        <taxon>Eukaryota</taxon>
        <taxon>Fungi</taxon>
        <taxon>Dikarya</taxon>
        <taxon>Ascomycota</taxon>
        <taxon>Pezizomycotina</taxon>
        <taxon>Eurotiomycetes</taxon>
        <taxon>Eurotiomycetidae</taxon>
        <taxon>Eurotiales</taxon>
        <taxon>Aspergillaceae</taxon>
        <taxon>Aspergillus</taxon>
        <taxon>Aspergillus subgen. Nidulantes</taxon>
    </lineage>
</organism>
<feature type="compositionally biased region" description="Low complexity" evidence="1">
    <location>
        <begin position="26"/>
        <end position="35"/>
    </location>
</feature>
<dbReference type="VEuPathDB" id="FungiDB:ASPSYDRAFT_32920"/>
<sequence length="155" mass="17857">METSGQTWKRVLRWKQEERQRRSDRILGSSSRSLSGWGGARHLEQRPITCEKWQSSSPGLSQWGLPEANQTPDDTKLFNLSILTLPMQNRWPTWRANRPVRPFGIADSTTESKDRFEQRVRGSDSRTSRREVGKRAGWMTGRKFEAKRPNCGVAA</sequence>
<evidence type="ECO:0000313" key="2">
    <source>
        <dbReference type="EMBL" id="OJJ57786.1"/>
    </source>
</evidence>
<name>A0A1L9TEE6_9EURO</name>
<evidence type="ECO:0000256" key="1">
    <source>
        <dbReference type="SAM" id="MobiDB-lite"/>
    </source>
</evidence>
<feature type="region of interest" description="Disordered" evidence="1">
    <location>
        <begin position="17"/>
        <end position="41"/>
    </location>
</feature>
<dbReference type="GeneID" id="63761107"/>
<accession>A0A1L9TEE6</accession>
<reference evidence="3" key="1">
    <citation type="journal article" date="2017" name="Genome Biol.">
        <title>Comparative genomics reveals high biological diversity and specific adaptations in the industrially and medically important fungal genus Aspergillus.</title>
        <authorList>
            <person name="de Vries R.P."/>
            <person name="Riley R."/>
            <person name="Wiebenga A."/>
            <person name="Aguilar-Osorio G."/>
            <person name="Amillis S."/>
            <person name="Uchima C.A."/>
            <person name="Anderluh G."/>
            <person name="Asadollahi M."/>
            <person name="Askin M."/>
            <person name="Barry K."/>
            <person name="Battaglia E."/>
            <person name="Bayram O."/>
            <person name="Benocci T."/>
            <person name="Braus-Stromeyer S.A."/>
            <person name="Caldana C."/>
            <person name="Canovas D."/>
            <person name="Cerqueira G.C."/>
            <person name="Chen F."/>
            <person name="Chen W."/>
            <person name="Choi C."/>
            <person name="Clum A."/>
            <person name="Dos Santos R.A."/>
            <person name="Damasio A.R."/>
            <person name="Diallinas G."/>
            <person name="Emri T."/>
            <person name="Fekete E."/>
            <person name="Flipphi M."/>
            <person name="Freyberg S."/>
            <person name="Gallo A."/>
            <person name="Gournas C."/>
            <person name="Habgood R."/>
            <person name="Hainaut M."/>
            <person name="Harispe M.L."/>
            <person name="Henrissat B."/>
            <person name="Hilden K.S."/>
            <person name="Hope R."/>
            <person name="Hossain A."/>
            <person name="Karabika E."/>
            <person name="Karaffa L."/>
            <person name="Karanyi Z."/>
            <person name="Krasevec N."/>
            <person name="Kuo A."/>
            <person name="Kusch H."/>
            <person name="LaButti K."/>
            <person name="Lagendijk E.L."/>
            <person name="Lapidus A."/>
            <person name="Levasseur A."/>
            <person name="Lindquist E."/>
            <person name="Lipzen A."/>
            <person name="Logrieco A.F."/>
            <person name="MacCabe A."/>
            <person name="Maekelae M.R."/>
            <person name="Malavazi I."/>
            <person name="Melin P."/>
            <person name="Meyer V."/>
            <person name="Mielnichuk N."/>
            <person name="Miskei M."/>
            <person name="Molnar A.P."/>
            <person name="Mule G."/>
            <person name="Ngan C.Y."/>
            <person name="Orejas M."/>
            <person name="Orosz E."/>
            <person name="Ouedraogo J.P."/>
            <person name="Overkamp K.M."/>
            <person name="Park H.-S."/>
            <person name="Perrone G."/>
            <person name="Piumi F."/>
            <person name="Punt P.J."/>
            <person name="Ram A.F."/>
            <person name="Ramon A."/>
            <person name="Rauscher S."/>
            <person name="Record E."/>
            <person name="Riano-Pachon D.M."/>
            <person name="Robert V."/>
            <person name="Roehrig J."/>
            <person name="Ruller R."/>
            <person name="Salamov A."/>
            <person name="Salih N.S."/>
            <person name="Samson R.A."/>
            <person name="Sandor E."/>
            <person name="Sanguinetti M."/>
            <person name="Schuetze T."/>
            <person name="Sepcic K."/>
            <person name="Shelest E."/>
            <person name="Sherlock G."/>
            <person name="Sophianopoulou V."/>
            <person name="Squina F.M."/>
            <person name="Sun H."/>
            <person name="Susca A."/>
            <person name="Todd R.B."/>
            <person name="Tsang A."/>
            <person name="Unkles S.E."/>
            <person name="van de Wiele N."/>
            <person name="van Rossen-Uffink D."/>
            <person name="Oliveira J.V."/>
            <person name="Vesth T.C."/>
            <person name="Visser J."/>
            <person name="Yu J.-H."/>
            <person name="Zhou M."/>
            <person name="Andersen M.R."/>
            <person name="Archer D.B."/>
            <person name="Baker S.E."/>
            <person name="Benoit I."/>
            <person name="Brakhage A.A."/>
            <person name="Braus G.H."/>
            <person name="Fischer R."/>
            <person name="Frisvad J.C."/>
            <person name="Goldman G.H."/>
            <person name="Houbraken J."/>
            <person name="Oakley B."/>
            <person name="Pocsi I."/>
            <person name="Scazzocchio C."/>
            <person name="Seiboth B."/>
            <person name="vanKuyk P.A."/>
            <person name="Wortman J."/>
            <person name="Dyer P.S."/>
            <person name="Grigoriev I.V."/>
        </authorList>
    </citation>
    <scope>NUCLEOTIDE SEQUENCE [LARGE SCALE GENOMIC DNA]</scope>
    <source>
        <strain evidence="3">CBS 593.65</strain>
    </source>
</reference>
<proteinExistence type="predicted"/>
<evidence type="ECO:0000313" key="3">
    <source>
        <dbReference type="Proteomes" id="UP000184356"/>
    </source>
</evidence>
<protein>
    <submittedName>
        <fullName evidence="2">Uncharacterized protein</fullName>
    </submittedName>
</protein>
<dbReference type="RefSeq" id="XP_040701592.1">
    <property type="nucleotide sequence ID" value="XM_040845034.1"/>
</dbReference>
<dbReference type="EMBL" id="KV878588">
    <property type="protein sequence ID" value="OJJ57786.1"/>
    <property type="molecule type" value="Genomic_DNA"/>
</dbReference>
<keyword evidence="3" id="KW-1185">Reference proteome</keyword>
<dbReference type="Proteomes" id="UP000184356">
    <property type="component" value="Unassembled WGS sequence"/>
</dbReference>
<gene>
    <name evidence="2" type="ORF">ASPSYDRAFT_32920</name>
</gene>
<dbReference type="AlphaFoldDB" id="A0A1L9TEE6"/>